<keyword evidence="3" id="KW-0804">Transcription</keyword>
<evidence type="ECO:0000313" key="6">
    <source>
        <dbReference type="Proteomes" id="UP000004508"/>
    </source>
</evidence>
<dbReference type="PANTHER" id="PTHR44688">
    <property type="entry name" value="DNA-BINDING TRANSCRIPTIONAL ACTIVATOR DEVR_DOSR"/>
    <property type="match status" value="1"/>
</dbReference>
<proteinExistence type="predicted"/>
<organism evidence="5 6">
    <name type="scientific">Ktedonobacter racemifer DSM 44963</name>
    <dbReference type="NCBI Taxonomy" id="485913"/>
    <lineage>
        <taxon>Bacteria</taxon>
        <taxon>Bacillati</taxon>
        <taxon>Chloroflexota</taxon>
        <taxon>Ktedonobacteria</taxon>
        <taxon>Ktedonobacterales</taxon>
        <taxon>Ktedonobacteraceae</taxon>
        <taxon>Ktedonobacter</taxon>
    </lineage>
</organism>
<accession>D6U677</accession>
<dbReference type="EMBL" id="ADVG01000005">
    <property type="protein sequence ID" value="EFH80488.1"/>
    <property type="molecule type" value="Genomic_DNA"/>
</dbReference>
<dbReference type="Pfam" id="PF25873">
    <property type="entry name" value="WHD_MalT"/>
    <property type="match status" value="1"/>
</dbReference>
<evidence type="ECO:0000313" key="5">
    <source>
        <dbReference type="EMBL" id="EFH80488.1"/>
    </source>
</evidence>
<dbReference type="Proteomes" id="UP000004508">
    <property type="component" value="Unassembled WGS sequence"/>
</dbReference>
<dbReference type="SMART" id="SM00421">
    <property type="entry name" value="HTH_LUXR"/>
    <property type="match status" value="1"/>
</dbReference>
<protein>
    <submittedName>
        <fullName evidence="5">ATP-dependent transcriptional regulator, MalT-like, LuxR family</fullName>
    </submittedName>
</protein>
<dbReference type="GO" id="GO:0006355">
    <property type="term" value="P:regulation of DNA-templated transcription"/>
    <property type="evidence" value="ECO:0007669"/>
    <property type="project" value="InterPro"/>
</dbReference>
<keyword evidence="6" id="KW-1185">Reference proteome</keyword>
<dbReference type="Gene3D" id="1.10.10.10">
    <property type="entry name" value="Winged helix-like DNA-binding domain superfamily/Winged helix DNA-binding domain"/>
    <property type="match status" value="1"/>
</dbReference>
<dbReference type="SUPFAM" id="SSF52540">
    <property type="entry name" value="P-loop containing nucleoside triphosphate hydrolases"/>
    <property type="match status" value="1"/>
</dbReference>
<dbReference type="PROSITE" id="PS00622">
    <property type="entry name" value="HTH_LUXR_1"/>
    <property type="match status" value="1"/>
</dbReference>
<dbReference type="CDD" id="cd06170">
    <property type="entry name" value="LuxR_C_like"/>
    <property type="match status" value="1"/>
</dbReference>
<dbReference type="InterPro" id="IPR059106">
    <property type="entry name" value="WHD_MalT"/>
</dbReference>
<keyword evidence="1" id="KW-0805">Transcription regulation</keyword>
<evidence type="ECO:0000256" key="3">
    <source>
        <dbReference type="ARBA" id="ARBA00023163"/>
    </source>
</evidence>
<evidence type="ECO:0000259" key="4">
    <source>
        <dbReference type="PROSITE" id="PS50043"/>
    </source>
</evidence>
<dbReference type="GO" id="GO:0003677">
    <property type="term" value="F:DNA binding"/>
    <property type="evidence" value="ECO:0007669"/>
    <property type="project" value="UniProtKB-KW"/>
</dbReference>
<dbReference type="InParanoid" id="D6U677"/>
<dbReference type="PRINTS" id="PR00038">
    <property type="entry name" value="HTHLUXR"/>
</dbReference>
<dbReference type="Pfam" id="PF17874">
    <property type="entry name" value="TPR_MalT"/>
    <property type="match status" value="1"/>
</dbReference>
<dbReference type="InterPro" id="IPR011990">
    <property type="entry name" value="TPR-like_helical_dom_sf"/>
</dbReference>
<keyword evidence="2" id="KW-0238">DNA-binding</keyword>
<sequence>MPKSPRYVLIWSHEQEQYGLQTPEQPVQWFHPGDEAAFARWLEAHTSFAFVGQAGRLSVLKEARPRGSGYWYAYQKQGRQTRKRYLGRSNQVTFARLEQEAQILTNQPELSSFAPEPGTPPSEAQGMLLSSKLSPPRLPHALVERTRLLADLAAMGSYPFTLVSAAAGSGKTTLLATWVAFQKAQANSGRAQGADQAVAWLSLEELDDDQIRFWDLVIAALREACPTLGKTALALLHSPQPLPFSTMVTAFLHDLERVTQDIILILDDYHVISDQAICDSLLFLLDHAPASLHLVLGSRTDPDLPLARFRVRGQVLEIRDQDLRFTDVEAAHFLREAMGLPLSEDEVARLSLRTEGWIAGLQLAALSLRKRSDSAAFVKDFTGTHRYLLDYVQQDILAPLPQSLQDFLLQTSIVSRMNAALCQAITTGTNTSESQEMLQTLERANLFLVPLDEHRQWYRYHDLFREALLARLHASSPHLVPPLHRRAASFYEAQGEWREAITHALAAGDSSLAASLMEKASRPFWFRGEVRTIHTWVFSLPDADLSAHLPLALDAALRFFDAMNLSNETLYLAVAAQIEHTFTRVEGLLEAASHWKFTEAELALTRQRVRLLHTLIELREMLARDDAERLRDLILELEALPEDEGASWNMIPLYLIFWLTTVYQGYGVALIPKLRMVKQQLLQAGDILMATRVLSWLSFVSSAYATQLHQGQHDALYALALAEQIGAHTPWEGYLSYCLFGICYAWNKLDEASHWLQQLRHFARDWQHLQLLVEGETLAVQLGLARGDVVAAHEALHRLEGLLEQETFAHHAPWVTVLRVKIWLAEGKLGEASAWAAHTTFSPESWSPLRRWEFLILVRVLLAQQQYQQAVEMLARFSQYLDQEGSIDTVLEFRALSVVALHHAGKLEQAARVAAHLFAITEPQGHLRVYLDEGILMHQALSALQASAHPGKDEAPAEDEPGSATVVISRTYVLRLLAVFEQEALPRKGASHPSLPQATPVLPVPGRVASASPAPVEPLTRRELEVLRLLAEGASNQQIAAVLVIQLSTVKKHVGSLLAKLGAESRTQALVKARAFSLL</sequence>
<dbReference type="InterPro" id="IPR016032">
    <property type="entry name" value="Sig_transdc_resp-reg_C-effctor"/>
</dbReference>
<comment type="caution">
    <text evidence="5">The sequence shown here is derived from an EMBL/GenBank/DDBJ whole genome shotgun (WGS) entry which is preliminary data.</text>
</comment>
<dbReference type="InterPro" id="IPR041617">
    <property type="entry name" value="TPR_MalT"/>
</dbReference>
<reference evidence="5 6" key="1">
    <citation type="journal article" date="2011" name="Stand. Genomic Sci.">
        <title>Non-contiguous finished genome sequence and contextual data of the filamentous soil bacterium Ktedonobacter racemifer type strain (SOSP1-21).</title>
        <authorList>
            <person name="Chang Y.J."/>
            <person name="Land M."/>
            <person name="Hauser L."/>
            <person name="Chertkov O."/>
            <person name="Del Rio T.G."/>
            <person name="Nolan M."/>
            <person name="Copeland A."/>
            <person name="Tice H."/>
            <person name="Cheng J.F."/>
            <person name="Lucas S."/>
            <person name="Han C."/>
            <person name="Goodwin L."/>
            <person name="Pitluck S."/>
            <person name="Ivanova N."/>
            <person name="Ovchinikova G."/>
            <person name="Pati A."/>
            <person name="Chen A."/>
            <person name="Palaniappan K."/>
            <person name="Mavromatis K."/>
            <person name="Liolios K."/>
            <person name="Brettin T."/>
            <person name="Fiebig A."/>
            <person name="Rohde M."/>
            <person name="Abt B."/>
            <person name="Goker M."/>
            <person name="Detter J.C."/>
            <person name="Woyke T."/>
            <person name="Bristow J."/>
            <person name="Eisen J.A."/>
            <person name="Markowitz V."/>
            <person name="Hugenholtz P."/>
            <person name="Kyrpides N.C."/>
            <person name="Klenk H.P."/>
            <person name="Lapidus A."/>
        </authorList>
    </citation>
    <scope>NUCLEOTIDE SEQUENCE [LARGE SCALE GENOMIC DNA]</scope>
    <source>
        <strain evidence="6">DSM 44963</strain>
    </source>
</reference>
<dbReference type="Pfam" id="PF00196">
    <property type="entry name" value="GerE"/>
    <property type="match status" value="1"/>
</dbReference>
<dbReference type="PANTHER" id="PTHR44688:SF16">
    <property type="entry name" value="DNA-BINDING TRANSCRIPTIONAL ACTIVATOR DEVR_DOSR"/>
    <property type="match status" value="1"/>
</dbReference>
<dbReference type="InterPro" id="IPR000792">
    <property type="entry name" value="Tscrpt_reg_LuxR_C"/>
</dbReference>
<dbReference type="RefSeq" id="WP_007923110.1">
    <property type="nucleotide sequence ID" value="NZ_ADVG01000005.1"/>
</dbReference>
<dbReference type="Gene3D" id="1.25.40.10">
    <property type="entry name" value="Tetratricopeptide repeat domain"/>
    <property type="match status" value="1"/>
</dbReference>
<name>D6U677_KTERA</name>
<gene>
    <name evidence="5" type="ORF">Krac_1094</name>
</gene>
<feature type="domain" description="HTH luxR-type" evidence="4">
    <location>
        <begin position="1012"/>
        <end position="1077"/>
    </location>
</feature>
<dbReference type="eggNOG" id="COG2909">
    <property type="taxonomic scope" value="Bacteria"/>
</dbReference>
<dbReference type="InterPro" id="IPR036388">
    <property type="entry name" value="WH-like_DNA-bd_sf"/>
</dbReference>
<dbReference type="PROSITE" id="PS50043">
    <property type="entry name" value="HTH_LUXR_2"/>
    <property type="match status" value="1"/>
</dbReference>
<dbReference type="AlphaFoldDB" id="D6U677"/>
<evidence type="ECO:0000256" key="2">
    <source>
        <dbReference type="ARBA" id="ARBA00023125"/>
    </source>
</evidence>
<evidence type="ECO:0000256" key="1">
    <source>
        <dbReference type="ARBA" id="ARBA00023015"/>
    </source>
</evidence>
<dbReference type="SUPFAM" id="SSF48452">
    <property type="entry name" value="TPR-like"/>
    <property type="match status" value="1"/>
</dbReference>
<dbReference type="InterPro" id="IPR027417">
    <property type="entry name" value="P-loop_NTPase"/>
</dbReference>
<dbReference type="SUPFAM" id="SSF46894">
    <property type="entry name" value="C-terminal effector domain of the bipartite response regulators"/>
    <property type="match status" value="1"/>
</dbReference>